<dbReference type="Pfam" id="PF00962">
    <property type="entry name" value="A_deaminase"/>
    <property type="match status" value="1"/>
</dbReference>
<evidence type="ECO:0000256" key="3">
    <source>
        <dbReference type="ARBA" id="ARBA00022723"/>
    </source>
</evidence>
<protein>
    <submittedName>
        <fullName evidence="7">Adenosine deaminase</fullName>
    </submittedName>
</protein>
<dbReference type="Proteomes" id="UP000437736">
    <property type="component" value="Unassembled WGS sequence"/>
</dbReference>
<feature type="domain" description="Adenosine deaminase" evidence="6">
    <location>
        <begin position="10"/>
        <end position="177"/>
    </location>
</feature>
<evidence type="ECO:0000256" key="2">
    <source>
        <dbReference type="ARBA" id="ARBA00006676"/>
    </source>
</evidence>
<evidence type="ECO:0000256" key="4">
    <source>
        <dbReference type="ARBA" id="ARBA00022801"/>
    </source>
</evidence>
<evidence type="ECO:0000259" key="6">
    <source>
        <dbReference type="Pfam" id="PF00962"/>
    </source>
</evidence>
<dbReference type="EMBL" id="WJHE01001383">
    <property type="protein sequence ID" value="MST35045.1"/>
    <property type="molecule type" value="Genomic_DNA"/>
</dbReference>
<name>A0ABW9QZJ3_9ACTN</name>
<accession>A0ABW9QZJ3</accession>
<comment type="cofactor">
    <cofactor evidence="1">
        <name>Zn(2+)</name>
        <dbReference type="ChEBI" id="CHEBI:29105"/>
    </cofactor>
</comment>
<keyword evidence="8" id="KW-1185">Reference proteome</keyword>
<sequence length="179" mass="19093">MDGRDLRLLPKAHLHLHFVGGMRHATLVEWADDRGIDLPLALRAGPPPLGGAQGWGRFQRLYDIARTVVRTESDVVRLLREVAEDDRAAGSGWLEVQVDPTSYAPLFGGLNPTLEVLLDAARRAAVATGVGIGVIVAANRTRHPQLASTLARLAARYTGAGVVGFGLSNDERAAGAAEF</sequence>
<reference evidence="7 8" key="1">
    <citation type="submission" date="2019-11" db="EMBL/GenBank/DDBJ databases">
        <title>Acidiferrimicrobium australis gen. nov., sp. nov., an acidophilic and obligately heterotrophic, member of the Actinobacteria that catalyses dissimilatory oxido- reduction of iron isolated from metal-rich acidic water in Chile.</title>
        <authorList>
            <person name="Gonzalez D."/>
            <person name="Huber K."/>
            <person name="Hedrich S."/>
            <person name="Rojas-Villalobos C."/>
            <person name="Quatrini R."/>
            <person name="Dinamarca M.A."/>
            <person name="Schwarz A."/>
            <person name="Canales C."/>
            <person name="Nancucheo I."/>
        </authorList>
    </citation>
    <scope>NUCLEOTIDE SEQUENCE [LARGE SCALE GENOMIC DNA]</scope>
    <source>
        <strain evidence="7 8">USS-CCA1</strain>
    </source>
</reference>
<evidence type="ECO:0000256" key="1">
    <source>
        <dbReference type="ARBA" id="ARBA00001947"/>
    </source>
</evidence>
<dbReference type="InterPro" id="IPR001365">
    <property type="entry name" value="A_deaminase_dom"/>
</dbReference>
<gene>
    <name evidence="7" type="ORF">GHK86_20235</name>
</gene>
<dbReference type="SUPFAM" id="SSF51556">
    <property type="entry name" value="Metallo-dependent hydrolases"/>
    <property type="match status" value="1"/>
</dbReference>
<keyword evidence="4" id="KW-0378">Hydrolase</keyword>
<dbReference type="PANTHER" id="PTHR43114:SF6">
    <property type="entry name" value="ADENINE DEAMINASE"/>
    <property type="match status" value="1"/>
</dbReference>
<keyword evidence="3" id="KW-0479">Metal-binding</keyword>
<dbReference type="InterPro" id="IPR032466">
    <property type="entry name" value="Metal_Hydrolase"/>
</dbReference>
<evidence type="ECO:0000313" key="8">
    <source>
        <dbReference type="Proteomes" id="UP000437736"/>
    </source>
</evidence>
<organism evidence="7 8">
    <name type="scientific">Acidiferrimicrobium australe</name>
    <dbReference type="NCBI Taxonomy" id="2664430"/>
    <lineage>
        <taxon>Bacteria</taxon>
        <taxon>Bacillati</taxon>
        <taxon>Actinomycetota</taxon>
        <taxon>Acidimicrobiia</taxon>
        <taxon>Acidimicrobiales</taxon>
        <taxon>Acidimicrobiaceae</taxon>
        <taxon>Acidiferrimicrobium</taxon>
    </lineage>
</organism>
<dbReference type="Gene3D" id="3.20.20.140">
    <property type="entry name" value="Metal-dependent hydrolases"/>
    <property type="match status" value="1"/>
</dbReference>
<evidence type="ECO:0000256" key="5">
    <source>
        <dbReference type="ARBA" id="ARBA00022833"/>
    </source>
</evidence>
<dbReference type="InterPro" id="IPR006330">
    <property type="entry name" value="Ado/ade_deaminase"/>
</dbReference>
<keyword evidence="5" id="KW-0862">Zinc</keyword>
<proteinExistence type="inferred from homology"/>
<comment type="caution">
    <text evidence="7">The sequence shown here is derived from an EMBL/GenBank/DDBJ whole genome shotgun (WGS) entry which is preliminary data.</text>
</comment>
<dbReference type="PANTHER" id="PTHR43114">
    <property type="entry name" value="ADENINE DEAMINASE"/>
    <property type="match status" value="1"/>
</dbReference>
<feature type="non-terminal residue" evidence="7">
    <location>
        <position position="179"/>
    </location>
</feature>
<evidence type="ECO:0000313" key="7">
    <source>
        <dbReference type="EMBL" id="MST35045.1"/>
    </source>
</evidence>
<comment type="similarity">
    <text evidence="2">Belongs to the metallo-dependent hydrolases superfamily. Adenosine and AMP deaminases family.</text>
</comment>